<feature type="compositionally biased region" description="Basic and acidic residues" evidence="1">
    <location>
        <begin position="322"/>
        <end position="342"/>
    </location>
</feature>
<feature type="region of interest" description="Disordered" evidence="1">
    <location>
        <begin position="196"/>
        <end position="218"/>
    </location>
</feature>
<dbReference type="OrthoDB" id="2419613at2759"/>
<evidence type="ECO:0000313" key="4">
    <source>
        <dbReference type="Proteomes" id="UP000192220"/>
    </source>
</evidence>
<feature type="region of interest" description="Disordered" evidence="1">
    <location>
        <begin position="920"/>
        <end position="1003"/>
    </location>
</feature>
<feature type="region of interest" description="Disordered" evidence="1">
    <location>
        <begin position="1044"/>
        <end position="1066"/>
    </location>
</feature>
<dbReference type="InterPro" id="IPR042307">
    <property type="entry name" value="Reeler_sf"/>
</dbReference>
<feature type="compositionally biased region" description="Low complexity" evidence="1">
    <location>
        <begin position="984"/>
        <end position="1003"/>
    </location>
</feature>
<feature type="region of interest" description="Disordered" evidence="1">
    <location>
        <begin position="794"/>
        <end position="818"/>
    </location>
</feature>
<feature type="domain" description="Reelin" evidence="3">
    <location>
        <begin position="1"/>
        <end position="183"/>
    </location>
</feature>
<evidence type="ECO:0000256" key="1">
    <source>
        <dbReference type="SAM" id="MobiDB-lite"/>
    </source>
</evidence>
<keyword evidence="2" id="KW-1133">Transmembrane helix</keyword>
<feature type="compositionally biased region" description="Polar residues" evidence="1">
    <location>
        <begin position="841"/>
        <end position="858"/>
    </location>
</feature>
<keyword evidence="4" id="KW-1185">Reference proteome</keyword>
<dbReference type="Proteomes" id="UP000192220">
    <property type="component" value="Unplaced"/>
</dbReference>
<dbReference type="KEGG" id="alim:106514701"/>
<feature type="region of interest" description="Disordered" evidence="1">
    <location>
        <begin position="841"/>
        <end position="870"/>
    </location>
</feature>
<organism evidence="4 5">
    <name type="scientific">Austrofundulus limnaeus</name>
    <name type="common">Annual killifish</name>
    <dbReference type="NCBI Taxonomy" id="52670"/>
    <lineage>
        <taxon>Eukaryota</taxon>
        <taxon>Metazoa</taxon>
        <taxon>Chordata</taxon>
        <taxon>Craniata</taxon>
        <taxon>Vertebrata</taxon>
        <taxon>Euteleostomi</taxon>
        <taxon>Actinopterygii</taxon>
        <taxon>Neopterygii</taxon>
        <taxon>Teleostei</taxon>
        <taxon>Neoteleostei</taxon>
        <taxon>Acanthomorphata</taxon>
        <taxon>Ovalentaria</taxon>
        <taxon>Atherinomorphae</taxon>
        <taxon>Cyprinodontiformes</taxon>
        <taxon>Rivulidae</taxon>
        <taxon>Austrofundulus</taxon>
    </lineage>
</organism>
<keyword evidence="2" id="KW-0472">Membrane</keyword>
<feature type="compositionally biased region" description="Polar residues" evidence="1">
    <location>
        <begin position="1096"/>
        <end position="1106"/>
    </location>
</feature>
<feature type="compositionally biased region" description="Basic and acidic residues" evidence="1">
    <location>
        <begin position="1149"/>
        <end position="1159"/>
    </location>
</feature>
<dbReference type="InParanoid" id="A0A2I4AVP0"/>
<feature type="compositionally biased region" description="Low complexity" evidence="1">
    <location>
        <begin position="920"/>
        <end position="932"/>
    </location>
</feature>
<dbReference type="GO" id="GO:0016020">
    <property type="term" value="C:membrane"/>
    <property type="evidence" value="ECO:0007669"/>
    <property type="project" value="TreeGrafter"/>
</dbReference>
<feature type="compositionally biased region" description="Low complexity" evidence="1">
    <location>
        <begin position="944"/>
        <end position="958"/>
    </location>
</feature>
<dbReference type="CDD" id="cd08544">
    <property type="entry name" value="Reeler"/>
    <property type="match status" value="1"/>
</dbReference>
<dbReference type="InterPro" id="IPR051237">
    <property type="entry name" value="Ferric-chelate_Red/DefProt"/>
</dbReference>
<feature type="compositionally biased region" description="Polar residues" evidence="1">
    <location>
        <begin position="253"/>
        <end position="267"/>
    </location>
</feature>
<feature type="region of interest" description="Disordered" evidence="1">
    <location>
        <begin position="253"/>
        <end position="348"/>
    </location>
</feature>
<feature type="transmembrane region" description="Helical" evidence="2">
    <location>
        <begin position="1167"/>
        <end position="1189"/>
    </location>
</feature>
<dbReference type="PRINTS" id="PR01217">
    <property type="entry name" value="PRICHEXTENSN"/>
</dbReference>
<keyword evidence="2" id="KW-0812">Transmembrane</keyword>
<reference evidence="5" key="1">
    <citation type="submission" date="2025-08" db="UniProtKB">
        <authorList>
            <consortium name="RefSeq"/>
        </authorList>
    </citation>
    <scope>IDENTIFICATION</scope>
    <source>
        <strain evidence="5">Quisiro</strain>
        <tissue evidence="5">Liver</tissue>
    </source>
</reference>
<gene>
    <name evidence="5" type="primary">reeld1</name>
</gene>
<evidence type="ECO:0000259" key="3">
    <source>
        <dbReference type="PROSITE" id="PS51019"/>
    </source>
</evidence>
<evidence type="ECO:0000256" key="2">
    <source>
        <dbReference type="SAM" id="Phobius"/>
    </source>
</evidence>
<dbReference type="PANTHER" id="PTHR45828:SF51">
    <property type="entry name" value="REELIN DOMAIN-CONTAINING PROTEIN 1"/>
    <property type="match status" value="1"/>
</dbReference>
<accession>A0A2I4AVP0</accession>
<dbReference type="PROSITE" id="PS51019">
    <property type="entry name" value="REELIN"/>
    <property type="match status" value="1"/>
</dbReference>
<feature type="compositionally biased region" description="Polar residues" evidence="1">
    <location>
        <begin position="207"/>
        <end position="218"/>
    </location>
</feature>
<dbReference type="InterPro" id="IPR002861">
    <property type="entry name" value="Reeler_dom"/>
</dbReference>
<feature type="compositionally biased region" description="Basic and acidic residues" evidence="1">
    <location>
        <begin position="268"/>
        <end position="278"/>
    </location>
</feature>
<name>A0A2I4AVP0_AUSLI</name>
<protein>
    <submittedName>
        <fullName evidence="5">Mucin-2</fullName>
    </submittedName>
</protein>
<dbReference type="CTD" id="345051"/>
<feature type="region of interest" description="Disordered" evidence="1">
    <location>
        <begin position="423"/>
        <end position="645"/>
    </location>
</feature>
<dbReference type="RefSeq" id="XP_013859552.1">
    <property type="nucleotide sequence ID" value="XM_014004098.1"/>
</dbReference>
<feature type="compositionally biased region" description="Low complexity" evidence="1">
    <location>
        <begin position="1044"/>
        <end position="1057"/>
    </location>
</feature>
<sequence>MAFSQGASPASCKEMVPGHIRAHPLDPEHSHITVQMSASSYLPGQLITVTIRSSRDFMGFLLQARNLSGVKRRQYGRGARIRFRSLGALMAGGSWILTPPGTHTLHCLSEGDTITHSDKQLKRNLSFVWRAPDVPMGDIRFIITVVQSYFIYWAGIESAVVHDGSRTVWSSDENTAVDGGSTISTVQEKRVTALPRVNNSSEEEKNWTQTLKPTHGGSQTLNSFKTQAEVNQTTLGSDSSLTLANYSSKTNTMTLGDTHMTPDSLSDVSKETTHDPEFPPKTSIPLTTSILSDDHRKMDPTTRPFSLSNPPFPFFPQKGKWTQRDDPKTESQKPKVKTKSETKTLGTSTAAPSIGQTIQLSKTLPENQTGSIQEEISSTFETRRMLENILSLSQTSKVKTDTGLLFQTSTTKLNLLFQTDTSWITSPSKTPTTSAKTQTTPPKIPTSSPKTQTTSPKTLTTLPKTITTSPNTRTISPNTQTTSTRTQTTSPKTQTTSPKTPTASPKTTTTSPNTRTISPNTQTTSTRTQTTLSKTQTTSPKTPTTSPKTTTTSLKTTATSPNTQTTSPKTQTTSLNTRTTCPKTQTTSPKTQTTSPKTQTTSSKTPTTSPKTPTTSQKIPITSLKTPTTSPKTQTTSPKTLTTSQKIPITSPKTLTTSPKSAFPSKSSTFGHFQVPPITQVISSPGSSPSELKNIKLTVLPVNSMSPSVFSQSLSLSSFYQTSSETQSQTSSVKAQTVFLSQTSSSEPNLIFQTQTSHISLLLEMFTPKTQTLSKSVPPSKYPTLKSFRVTPITQTNHLPGTSPPGPKSTPKQTVSPQTTMSLRNPFQRQSGVSFHQVQTETVQTQPGLLQRAQSQSEVPEETLRISPQPQSQTIFQTGQTLSPQPVKPQYFTLEKDLESVTMSPVFVFTPSSNYLSPISSSSSFQSLDGSSGLHPSDASPLHSTFRSTISVPSSSSSENQPRTTPVSTSHLPSAQRSSTANQPSFLTSPTIPPSTSNYPSNSSFSSATVSTSSFFNSSKCFTSSNFSSSSTFAAASQTLFSLSSSPPTPTSIASSPTLPPPSVSFTTTPSSFISLATPHPGPSSSQFVQTLFTTPSKKTSPQLNLGSLVHPNPKPFPNHKLDHGQEFKPNIPNTDTKPKRPSSPSNTPDRERKYPDINPRHSSWELGMLLGCSAGLGMVLVVGVRYVYRQACGWRTQVTLNDQEREYGRGLIQVQECGDLVRVRKIRENSFVLLTEYDVLAPPGN</sequence>
<dbReference type="Pfam" id="PF02014">
    <property type="entry name" value="Reeler"/>
    <property type="match status" value="1"/>
</dbReference>
<feature type="compositionally biased region" description="Polar residues" evidence="1">
    <location>
        <begin position="959"/>
        <end position="983"/>
    </location>
</feature>
<dbReference type="PANTHER" id="PTHR45828">
    <property type="entry name" value="CYTOCHROME B561/FERRIC REDUCTASE TRANSMEMBRANE"/>
    <property type="match status" value="1"/>
</dbReference>
<dbReference type="Gene3D" id="2.60.40.4060">
    <property type="entry name" value="Reeler domain"/>
    <property type="match status" value="1"/>
</dbReference>
<dbReference type="AlphaFoldDB" id="A0A2I4AVP0"/>
<evidence type="ECO:0000313" key="5">
    <source>
        <dbReference type="RefSeq" id="XP_013859552.1"/>
    </source>
</evidence>
<feature type="region of interest" description="Disordered" evidence="1">
    <location>
        <begin position="1096"/>
        <end position="1159"/>
    </location>
</feature>
<proteinExistence type="predicted"/>